<proteinExistence type="predicted"/>
<dbReference type="Proteomes" id="UP000221947">
    <property type="component" value="Segment"/>
</dbReference>
<dbReference type="EMBL" id="KR052480">
    <property type="protein sequence ID" value="AKF12549.1"/>
    <property type="molecule type" value="Genomic_DNA"/>
</dbReference>
<reference evidence="1 2" key="1">
    <citation type="submission" date="2015-04" db="EMBL/GenBank/DDBJ databases">
        <authorList>
            <person name="Schouten J.T."/>
            <person name="Crockett J.T."/>
            <person name="Hodson T.S."/>
            <person name="Hyde J.R."/>
            <person name="Smith T.A."/>
            <person name="Merrill B.D."/>
            <person name="Crook M.B."/>
            <person name="Griffitts J.S."/>
            <person name="Burnett S.H."/>
            <person name="Grose J.H."/>
            <person name="Breakwell D.P."/>
        </authorList>
    </citation>
    <scope>NUCLEOTIDE SEQUENCE [LARGE SCALE GENOMIC DNA]</scope>
</reference>
<sequence>MTELVYNYIAATEDNHNTHMWTAVGDKGGIHVWACPSPEGYGIHESFYGGIEVHRKMNEGEGNHETCWLLGCACQHDGSSLYFSERIEPMFRHAPLPFADADGNRVGSLAHFKELSAELNAMYDSSDPVNIDREYQIKKQLLEYQNATKVMSDPETIRTPVEFKIVGELADTGSDYIQSSFSLGSVGYGSAGPYKLNASGAAASEFNKLMASYPGKLKNSNHSNIRYAEATGSSSGYIFSTMDETMYPWIKDTGRVYVFKTLKEAQTHEAVIRKFVRTLVKAKVEPITTEDFGPVLVNEILTAVSSIHSQVASISPMKNSSSAKSTAMSQINKLKEKIRNAIEP</sequence>
<keyword evidence="2" id="KW-1185">Reference proteome</keyword>
<gene>
    <name evidence="1" type="ORF">PHIM7_1</name>
</gene>
<organism evidence="1 2">
    <name type="scientific">Sinorhizobium phage phiM7</name>
    <dbReference type="NCBI Taxonomy" id="1647403"/>
    <lineage>
        <taxon>Viruses</taxon>
        <taxon>Duplodnaviria</taxon>
        <taxon>Heunggongvirae</taxon>
        <taxon>Uroviricota</taxon>
        <taxon>Caudoviricetes</taxon>
        <taxon>Emdodecavirus</taxon>
        <taxon>Emdodecavirus M7</taxon>
    </lineage>
</organism>
<protein>
    <submittedName>
        <fullName evidence="1">Uncharacterized protein</fullName>
    </submittedName>
</protein>
<accession>A0A0F6WBM1</accession>
<name>A0A0F6WBM1_9CAUD</name>
<evidence type="ECO:0000313" key="2">
    <source>
        <dbReference type="Proteomes" id="UP000221947"/>
    </source>
</evidence>
<evidence type="ECO:0000313" key="1">
    <source>
        <dbReference type="EMBL" id="AKF12549.1"/>
    </source>
</evidence>